<keyword evidence="2" id="KW-1185">Reference proteome</keyword>
<name>A0A4D6N3Q6_VIGUN</name>
<sequence>MQNNHGSFAILPANKHCDTASKDVEPGSVLAGESTASSSEGFEGYANVFGFAEAVDTASATSSVIYGNCYVKD</sequence>
<reference evidence="1 2" key="1">
    <citation type="submission" date="2019-04" db="EMBL/GenBank/DDBJ databases">
        <title>An improved genome assembly and genetic linkage map for asparagus bean, Vigna unguiculata ssp. sesquipedialis.</title>
        <authorList>
            <person name="Xia Q."/>
            <person name="Zhang R."/>
            <person name="Dong Y."/>
        </authorList>
    </citation>
    <scope>NUCLEOTIDE SEQUENCE [LARGE SCALE GENOMIC DNA]</scope>
    <source>
        <tissue evidence="1">Leaf</tissue>
    </source>
</reference>
<proteinExistence type="predicted"/>
<evidence type="ECO:0000313" key="1">
    <source>
        <dbReference type="EMBL" id="QCE07918.1"/>
    </source>
</evidence>
<organism evidence="1 2">
    <name type="scientific">Vigna unguiculata</name>
    <name type="common">Cowpea</name>
    <dbReference type="NCBI Taxonomy" id="3917"/>
    <lineage>
        <taxon>Eukaryota</taxon>
        <taxon>Viridiplantae</taxon>
        <taxon>Streptophyta</taxon>
        <taxon>Embryophyta</taxon>
        <taxon>Tracheophyta</taxon>
        <taxon>Spermatophyta</taxon>
        <taxon>Magnoliopsida</taxon>
        <taxon>eudicotyledons</taxon>
        <taxon>Gunneridae</taxon>
        <taxon>Pentapetalae</taxon>
        <taxon>rosids</taxon>
        <taxon>fabids</taxon>
        <taxon>Fabales</taxon>
        <taxon>Fabaceae</taxon>
        <taxon>Papilionoideae</taxon>
        <taxon>50 kb inversion clade</taxon>
        <taxon>NPAAA clade</taxon>
        <taxon>indigoferoid/millettioid clade</taxon>
        <taxon>Phaseoleae</taxon>
        <taxon>Vigna</taxon>
    </lineage>
</organism>
<dbReference type="AlphaFoldDB" id="A0A4D6N3Q6"/>
<evidence type="ECO:0000313" key="2">
    <source>
        <dbReference type="Proteomes" id="UP000501690"/>
    </source>
</evidence>
<dbReference type="EMBL" id="CP039353">
    <property type="protein sequence ID" value="QCE07918.1"/>
    <property type="molecule type" value="Genomic_DNA"/>
</dbReference>
<protein>
    <submittedName>
        <fullName evidence="1">Uncharacterized protein</fullName>
    </submittedName>
</protein>
<dbReference type="Proteomes" id="UP000501690">
    <property type="component" value="Linkage Group LG9"/>
</dbReference>
<accession>A0A4D6N3Q6</accession>
<gene>
    <name evidence="1" type="ORF">DEO72_LG9g2940</name>
</gene>